<evidence type="ECO:0008006" key="3">
    <source>
        <dbReference type="Google" id="ProtNLM"/>
    </source>
</evidence>
<organism evidence="1 2">
    <name type="scientific">Monopterus albus</name>
    <name type="common">Swamp eel</name>
    <dbReference type="NCBI Taxonomy" id="43700"/>
    <lineage>
        <taxon>Eukaryota</taxon>
        <taxon>Metazoa</taxon>
        <taxon>Chordata</taxon>
        <taxon>Craniata</taxon>
        <taxon>Vertebrata</taxon>
        <taxon>Euteleostomi</taxon>
        <taxon>Actinopterygii</taxon>
        <taxon>Neopterygii</taxon>
        <taxon>Teleostei</taxon>
        <taxon>Neoteleostei</taxon>
        <taxon>Acanthomorphata</taxon>
        <taxon>Anabantaria</taxon>
        <taxon>Synbranchiformes</taxon>
        <taxon>Synbranchidae</taxon>
        <taxon>Monopterus</taxon>
    </lineage>
</organism>
<dbReference type="STRING" id="43700.ENSMALP00000005065"/>
<accession>A0A3Q3Q5T6</accession>
<reference evidence="1" key="2">
    <citation type="submission" date="2025-09" db="UniProtKB">
        <authorList>
            <consortium name="Ensembl"/>
        </authorList>
    </citation>
    <scope>IDENTIFICATION</scope>
</reference>
<dbReference type="Proteomes" id="UP000261600">
    <property type="component" value="Unplaced"/>
</dbReference>
<name>A0A3Q3Q5T6_MONAL</name>
<keyword evidence="2" id="KW-1185">Reference proteome</keyword>
<sequence>MKPRCHILKSLCNTNSIIRPDLLLYFCSAVSPTNADDPAAVCQRLSSFDRDNDGILSFLKFWQPIGQLASKHVGFSQ</sequence>
<evidence type="ECO:0000313" key="2">
    <source>
        <dbReference type="Proteomes" id="UP000261600"/>
    </source>
</evidence>
<proteinExistence type="predicted"/>
<reference evidence="1" key="1">
    <citation type="submission" date="2025-08" db="UniProtKB">
        <authorList>
            <consortium name="Ensembl"/>
        </authorList>
    </citation>
    <scope>IDENTIFICATION</scope>
</reference>
<dbReference type="Ensembl" id="ENSMALT00000005183.1">
    <property type="protein sequence ID" value="ENSMALP00000005065.1"/>
    <property type="gene ID" value="ENSMALG00000003656.1"/>
</dbReference>
<evidence type="ECO:0000313" key="1">
    <source>
        <dbReference type="Ensembl" id="ENSMALP00000005065.1"/>
    </source>
</evidence>
<dbReference type="AlphaFoldDB" id="A0A3Q3Q5T6"/>
<protein>
    <recommendedName>
        <fullName evidence="3">EF-hand domain-containing protein</fullName>
    </recommendedName>
</protein>